<dbReference type="InterPro" id="IPR050811">
    <property type="entry name" value="Phosphate_ABC_transporter"/>
</dbReference>
<proteinExistence type="predicted"/>
<dbReference type="Gene3D" id="3.40.190.10">
    <property type="entry name" value="Periplasmic binding protein-like II"/>
    <property type="match status" value="2"/>
</dbReference>
<dbReference type="Proteomes" id="UP000233387">
    <property type="component" value="Unassembled WGS sequence"/>
</dbReference>
<evidence type="ECO:0000313" key="4">
    <source>
        <dbReference type="EMBL" id="PKQ70443.1"/>
    </source>
</evidence>
<accession>A0A2N3IJM9</accession>
<dbReference type="PANTHER" id="PTHR30570">
    <property type="entry name" value="PERIPLASMIC PHOSPHATE BINDING COMPONENT OF PHOSPHATE ABC TRANSPORTER"/>
    <property type="match status" value="1"/>
</dbReference>
<evidence type="ECO:0000259" key="3">
    <source>
        <dbReference type="Pfam" id="PF12849"/>
    </source>
</evidence>
<comment type="caution">
    <text evidence="4">The sequence shown here is derived from an EMBL/GenBank/DDBJ whole genome shotgun (WGS) entry which is preliminary data.</text>
</comment>
<evidence type="ECO:0000313" key="5">
    <source>
        <dbReference type="Proteomes" id="UP000233387"/>
    </source>
</evidence>
<dbReference type="RefSeq" id="WP_101357784.1">
    <property type="nucleotide sequence ID" value="NZ_NKXO01000006.1"/>
</dbReference>
<keyword evidence="1 2" id="KW-0732">Signal</keyword>
<evidence type="ECO:0000256" key="2">
    <source>
        <dbReference type="SAM" id="SignalP"/>
    </source>
</evidence>
<dbReference type="InterPro" id="IPR024370">
    <property type="entry name" value="PBP_domain"/>
</dbReference>
<dbReference type="AlphaFoldDB" id="A0A2N3IJM9"/>
<protein>
    <submittedName>
        <fullName evidence="4">PBP superfamily domain</fullName>
    </submittedName>
</protein>
<dbReference type="SUPFAM" id="SSF53850">
    <property type="entry name" value="Periplasmic binding protein-like II"/>
    <property type="match status" value="1"/>
</dbReference>
<feature type="chain" id="PRO_5014742597" evidence="2">
    <location>
        <begin position="25"/>
        <end position="320"/>
    </location>
</feature>
<dbReference type="EMBL" id="NKXO01000006">
    <property type="protein sequence ID" value="PKQ70443.1"/>
    <property type="molecule type" value="Genomic_DNA"/>
</dbReference>
<feature type="domain" description="PBP" evidence="3">
    <location>
        <begin position="37"/>
        <end position="286"/>
    </location>
</feature>
<organism evidence="4 5">
    <name type="scientific">Raineya orbicola</name>
    <dbReference type="NCBI Taxonomy" id="2016530"/>
    <lineage>
        <taxon>Bacteria</taxon>
        <taxon>Pseudomonadati</taxon>
        <taxon>Bacteroidota</taxon>
        <taxon>Cytophagia</taxon>
        <taxon>Cytophagales</taxon>
        <taxon>Raineyaceae</taxon>
        <taxon>Raineya</taxon>
    </lineage>
</organism>
<gene>
    <name evidence="4" type="ORF">Rain11_0526</name>
</gene>
<dbReference type="Pfam" id="PF12849">
    <property type="entry name" value="PBP_like_2"/>
    <property type="match status" value="1"/>
</dbReference>
<keyword evidence="5" id="KW-1185">Reference proteome</keyword>
<name>A0A2N3IJM9_9BACT</name>
<dbReference type="OrthoDB" id="1450880at2"/>
<feature type="signal peptide" evidence="2">
    <location>
        <begin position="1"/>
        <end position="24"/>
    </location>
</feature>
<sequence>MKTLLKKISLITISVMFLWACHSATQEKQNAEKKYDTPTSGSVYIAVDEAFYHIIQQQAKMFMNEYEQTQINLVIAPEDKAVALLLRDSVDAIIISRDLNSNEKKEIERQKTITRAWVSYVDAISVVVSPAIKDTSISLSQLKDIFTGKIKNWKELNPQNPDSEIIMVLDNANSSNHNFLKNKFEIADISKLKIFGTKSNLAIVEQVAKRENALGIVSFSWISEENEANQKLLSGVKILPVQDSTGKAYLASQINLAQNLYPLSREVYSIVKNNRIGLSYAFMAFLGQETGQRIFLKAGLLPKKIPTREIEIITRNLEIK</sequence>
<dbReference type="PANTHER" id="PTHR30570:SF1">
    <property type="entry name" value="PHOSPHATE-BINDING PROTEIN PSTS"/>
    <property type="match status" value="1"/>
</dbReference>
<reference evidence="4 5" key="1">
    <citation type="submission" date="2017-06" db="EMBL/GenBank/DDBJ databases">
        <title>Raineya orbicola gen. nov., sp. nov. a slightly thermophilic bacterium of the phylum Bacteroidetes and the description of Raineyaceae fam. nov.</title>
        <authorList>
            <person name="Albuquerque L."/>
            <person name="Polonia A.R.M."/>
            <person name="Barroso C."/>
            <person name="Froufe H.J.C."/>
            <person name="Lage O."/>
            <person name="Lobo-Da-Cunha A."/>
            <person name="Egas C."/>
            <person name="Da Costa M.S."/>
        </authorList>
    </citation>
    <scope>NUCLEOTIDE SEQUENCE [LARGE SCALE GENOMIC DNA]</scope>
    <source>
        <strain evidence="4 5">SPSPC-11</strain>
    </source>
</reference>
<evidence type="ECO:0000256" key="1">
    <source>
        <dbReference type="ARBA" id="ARBA00022729"/>
    </source>
</evidence>